<keyword evidence="2" id="KW-1185">Reference proteome</keyword>
<name>A0ABV9FDF8_9BACL</name>
<reference evidence="2" key="1">
    <citation type="journal article" date="2019" name="Int. J. Syst. Evol. Microbiol.">
        <title>The Global Catalogue of Microorganisms (GCM) 10K type strain sequencing project: providing services to taxonomists for standard genome sequencing and annotation.</title>
        <authorList>
            <consortium name="The Broad Institute Genomics Platform"/>
            <consortium name="The Broad Institute Genome Sequencing Center for Infectious Disease"/>
            <person name="Wu L."/>
            <person name="Ma J."/>
        </authorList>
    </citation>
    <scope>NUCLEOTIDE SEQUENCE [LARGE SCALE GENOMIC DNA]</scope>
    <source>
        <strain evidence="2">CCUG 49571</strain>
    </source>
</reference>
<organism evidence="1 2">
    <name type="scientific">Cohnella hongkongensis</name>
    <dbReference type="NCBI Taxonomy" id="178337"/>
    <lineage>
        <taxon>Bacteria</taxon>
        <taxon>Bacillati</taxon>
        <taxon>Bacillota</taxon>
        <taxon>Bacilli</taxon>
        <taxon>Bacillales</taxon>
        <taxon>Paenibacillaceae</taxon>
        <taxon>Cohnella</taxon>
    </lineage>
</organism>
<evidence type="ECO:0000313" key="2">
    <source>
        <dbReference type="Proteomes" id="UP001596028"/>
    </source>
</evidence>
<sequence length="38" mass="4255">MAQVYANLIRKGLKTIEDVPAEKRAEVEAILNAQNSNR</sequence>
<evidence type="ECO:0000313" key="1">
    <source>
        <dbReference type="EMBL" id="MFC4599957.1"/>
    </source>
</evidence>
<gene>
    <name evidence="1" type="ORF">ACFO3S_17045</name>
</gene>
<accession>A0ABV9FDF8</accession>
<dbReference type="RefSeq" id="WP_378098637.1">
    <property type="nucleotide sequence ID" value="NZ_JBHSEP010000012.1"/>
</dbReference>
<protein>
    <submittedName>
        <fullName evidence="1">CD1375 family protein</fullName>
    </submittedName>
</protein>
<dbReference type="NCBIfam" id="NF040910">
    <property type="entry name" value="CD1375_fam"/>
    <property type="match status" value="1"/>
</dbReference>
<dbReference type="EMBL" id="JBHSEP010000012">
    <property type="protein sequence ID" value="MFC4599957.1"/>
    <property type="molecule type" value="Genomic_DNA"/>
</dbReference>
<dbReference type="InterPro" id="IPR047907">
    <property type="entry name" value="CD1375-like"/>
</dbReference>
<comment type="caution">
    <text evidence="1">The sequence shown here is derived from an EMBL/GenBank/DDBJ whole genome shotgun (WGS) entry which is preliminary data.</text>
</comment>
<dbReference type="Proteomes" id="UP001596028">
    <property type="component" value="Unassembled WGS sequence"/>
</dbReference>
<proteinExistence type="predicted"/>